<comment type="caution">
    <text evidence="1">The sequence shown here is derived from an EMBL/GenBank/DDBJ whole genome shotgun (WGS) entry which is preliminary data.</text>
</comment>
<evidence type="ECO:0000313" key="1">
    <source>
        <dbReference type="EMBL" id="TVZ72820.1"/>
    </source>
</evidence>
<accession>A0A559TE05</accession>
<dbReference type="EMBL" id="VISO01000002">
    <property type="protein sequence ID" value="TVZ72820.1"/>
    <property type="molecule type" value="Genomic_DNA"/>
</dbReference>
<reference evidence="1 2" key="1">
    <citation type="submission" date="2019-06" db="EMBL/GenBank/DDBJ databases">
        <title>Pac Bio to generate improved reference genome sequences for organisms with transposon mutant libraries (support for FEBA project).</title>
        <authorList>
            <person name="Blow M."/>
        </authorList>
    </citation>
    <scope>NUCLEOTIDE SEQUENCE [LARGE SCALE GENOMIC DNA]</scope>
    <source>
        <strain evidence="1 2">USDA 1844</strain>
    </source>
</reference>
<dbReference type="AlphaFoldDB" id="A0A559TE05"/>
<name>A0A559TE05_9HYPH</name>
<proteinExistence type="predicted"/>
<sequence length="139" mass="15846">MTEEAFRIPTVSVRVPYDFVHKTCAEFFAAQDTMPVEVLQKSFEVAIKDSGMDNAQIAQFKEQQELELHKAMVREAISRMYQGKLAMVFAPDRDSMRIARVLIDHCMLAFDAQQNAIASVIMPDEETAQKFRNLLAETN</sequence>
<dbReference type="Proteomes" id="UP000319824">
    <property type="component" value="Unassembled WGS sequence"/>
</dbReference>
<gene>
    <name evidence="1" type="ORF">BCL32_1007</name>
</gene>
<dbReference type="RefSeq" id="WP_022717919.1">
    <property type="nucleotide sequence ID" value="NZ_ATTQ01000019.1"/>
</dbReference>
<organism evidence="1 2">
    <name type="scientific">Rhizobium mongolense USDA 1844</name>
    <dbReference type="NCBI Taxonomy" id="1079460"/>
    <lineage>
        <taxon>Bacteria</taxon>
        <taxon>Pseudomonadati</taxon>
        <taxon>Pseudomonadota</taxon>
        <taxon>Alphaproteobacteria</taxon>
        <taxon>Hyphomicrobiales</taxon>
        <taxon>Rhizobiaceae</taxon>
        <taxon>Rhizobium/Agrobacterium group</taxon>
        <taxon>Rhizobium</taxon>
    </lineage>
</organism>
<evidence type="ECO:0000313" key="2">
    <source>
        <dbReference type="Proteomes" id="UP000319824"/>
    </source>
</evidence>
<protein>
    <submittedName>
        <fullName evidence="1">Uncharacterized protein</fullName>
    </submittedName>
</protein>